<dbReference type="SMART" id="SM00133">
    <property type="entry name" value="S_TK_X"/>
    <property type="match status" value="1"/>
</dbReference>
<dbReference type="AlphaFoldDB" id="A0AAD3NJQ4"/>
<keyword evidence="4 8" id="KW-0418">Kinase</keyword>
<keyword evidence="2" id="KW-0808">Transferase</keyword>
<evidence type="ECO:0000256" key="2">
    <source>
        <dbReference type="ARBA" id="ARBA00022679"/>
    </source>
</evidence>
<dbReference type="Proteomes" id="UP001279410">
    <property type="component" value="Unassembled WGS sequence"/>
</dbReference>
<dbReference type="Gene3D" id="3.30.200.20">
    <property type="entry name" value="Phosphorylase Kinase, domain 1"/>
    <property type="match status" value="1"/>
</dbReference>
<name>A0AAD3NJQ4_LATJO</name>
<evidence type="ECO:0000256" key="5">
    <source>
        <dbReference type="ARBA" id="ARBA00022840"/>
    </source>
</evidence>
<proteinExistence type="predicted"/>
<dbReference type="InterPro" id="IPR011009">
    <property type="entry name" value="Kinase-like_dom_sf"/>
</dbReference>
<comment type="caution">
    <text evidence="8">The sequence shown here is derived from an EMBL/GenBank/DDBJ whole genome shotgun (WGS) entry which is preliminary data.</text>
</comment>
<dbReference type="SUPFAM" id="SSF56112">
    <property type="entry name" value="Protein kinase-like (PK-like)"/>
    <property type="match status" value="1"/>
</dbReference>
<dbReference type="InterPro" id="IPR000961">
    <property type="entry name" value="AGC-kinase_C"/>
</dbReference>
<evidence type="ECO:0000256" key="6">
    <source>
        <dbReference type="SAM" id="MobiDB-lite"/>
    </source>
</evidence>
<feature type="domain" description="AGC-kinase C-terminal" evidence="7">
    <location>
        <begin position="69"/>
        <end position="138"/>
    </location>
</feature>
<dbReference type="EMBL" id="BRZM01001802">
    <property type="protein sequence ID" value="GLD73765.1"/>
    <property type="molecule type" value="Genomic_DNA"/>
</dbReference>
<protein>
    <submittedName>
        <fullName evidence="8">Protein kinase C eta type isoform X1</fullName>
    </submittedName>
</protein>
<keyword evidence="9" id="KW-1185">Reference proteome</keyword>
<evidence type="ECO:0000256" key="3">
    <source>
        <dbReference type="ARBA" id="ARBA00022741"/>
    </source>
</evidence>
<dbReference type="PANTHER" id="PTHR24351">
    <property type="entry name" value="RIBOSOMAL PROTEIN S6 KINASE"/>
    <property type="match status" value="1"/>
</dbReference>
<sequence length="138" mass="15767">MPNQTQAKRHPVNLLLPTHKKHPLHCLAPPTTLKQARVQKFLTKNPARRLGCVASEGGEGAVTSHKFFADIDWEKLNRREIEPPFKPRIKTPEDVNNFDPDFTQEEPTLTPIDDPLIPSINQEEFRNFSFTSSELLES</sequence>
<dbReference type="GO" id="GO:0004674">
    <property type="term" value="F:protein serine/threonine kinase activity"/>
    <property type="evidence" value="ECO:0007669"/>
    <property type="project" value="UniProtKB-KW"/>
</dbReference>
<organism evidence="8 9">
    <name type="scientific">Lates japonicus</name>
    <name type="common">Japanese lates</name>
    <dbReference type="NCBI Taxonomy" id="270547"/>
    <lineage>
        <taxon>Eukaryota</taxon>
        <taxon>Metazoa</taxon>
        <taxon>Chordata</taxon>
        <taxon>Craniata</taxon>
        <taxon>Vertebrata</taxon>
        <taxon>Euteleostomi</taxon>
        <taxon>Actinopterygii</taxon>
        <taxon>Neopterygii</taxon>
        <taxon>Teleostei</taxon>
        <taxon>Neoteleostei</taxon>
        <taxon>Acanthomorphata</taxon>
        <taxon>Carangaria</taxon>
        <taxon>Carangaria incertae sedis</taxon>
        <taxon>Centropomidae</taxon>
        <taxon>Lates</taxon>
    </lineage>
</organism>
<gene>
    <name evidence="8" type="ORF">AKAME5_002509000</name>
</gene>
<reference evidence="8" key="1">
    <citation type="submission" date="2022-08" db="EMBL/GenBank/DDBJ databases">
        <title>Genome sequencing of akame (Lates japonicus).</title>
        <authorList>
            <person name="Hashiguchi Y."/>
            <person name="Takahashi H."/>
        </authorList>
    </citation>
    <scope>NUCLEOTIDE SEQUENCE</scope>
    <source>
        <strain evidence="8">Kochi</strain>
    </source>
</reference>
<evidence type="ECO:0000256" key="4">
    <source>
        <dbReference type="ARBA" id="ARBA00022777"/>
    </source>
</evidence>
<dbReference type="PROSITE" id="PS51285">
    <property type="entry name" value="AGC_KINASE_CTER"/>
    <property type="match status" value="1"/>
</dbReference>
<keyword evidence="3" id="KW-0547">Nucleotide-binding</keyword>
<keyword evidence="5" id="KW-0067">ATP-binding</keyword>
<evidence type="ECO:0000259" key="7">
    <source>
        <dbReference type="PROSITE" id="PS51285"/>
    </source>
</evidence>
<dbReference type="GO" id="GO:0005524">
    <property type="term" value="F:ATP binding"/>
    <property type="evidence" value="ECO:0007669"/>
    <property type="project" value="UniProtKB-KW"/>
</dbReference>
<evidence type="ECO:0000256" key="1">
    <source>
        <dbReference type="ARBA" id="ARBA00022527"/>
    </source>
</evidence>
<evidence type="ECO:0000313" key="9">
    <source>
        <dbReference type="Proteomes" id="UP001279410"/>
    </source>
</evidence>
<accession>A0AAD3NJQ4</accession>
<evidence type="ECO:0000313" key="8">
    <source>
        <dbReference type="EMBL" id="GLD73765.1"/>
    </source>
</evidence>
<dbReference type="InterPro" id="IPR017892">
    <property type="entry name" value="Pkinase_C"/>
</dbReference>
<keyword evidence="1" id="KW-0723">Serine/threonine-protein kinase</keyword>
<dbReference type="Pfam" id="PF00433">
    <property type="entry name" value="Pkinase_C"/>
    <property type="match status" value="1"/>
</dbReference>
<feature type="region of interest" description="Disordered" evidence="6">
    <location>
        <begin position="85"/>
        <end position="117"/>
    </location>
</feature>
<dbReference type="Gene3D" id="1.10.510.10">
    <property type="entry name" value="Transferase(Phosphotransferase) domain 1"/>
    <property type="match status" value="1"/>
</dbReference>